<evidence type="ECO:0000313" key="2">
    <source>
        <dbReference type="EMBL" id="KRL02571.1"/>
    </source>
</evidence>
<organism evidence="2 3">
    <name type="scientific">Lactobacillus equicursoris DSM 19284 = JCM 14600 = CIP 110162</name>
    <dbReference type="NCBI Taxonomy" id="1293597"/>
    <lineage>
        <taxon>Bacteria</taxon>
        <taxon>Bacillati</taxon>
        <taxon>Bacillota</taxon>
        <taxon>Bacilli</taxon>
        <taxon>Lactobacillales</taxon>
        <taxon>Lactobacillaceae</taxon>
        <taxon>Lactobacillus</taxon>
    </lineage>
</organism>
<dbReference type="EMBL" id="AZDU01000012">
    <property type="protein sequence ID" value="KRL02571.1"/>
    <property type="molecule type" value="Genomic_DNA"/>
</dbReference>
<evidence type="ECO:0000313" key="3">
    <source>
        <dbReference type="Proteomes" id="UP000051074"/>
    </source>
</evidence>
<proteinExistence type="predicted"/>
<feature type="chain" id="PRO_5039307262" evidence="1">
    <location>
        <begin position="22"/>
        <end position="161"/>
    </location>
</feature>
<dbReference type="RefSeq" id="WP_008459487.1">
    <property type="nucleotide sequence ID" value="NZ_AZDU01000012.1"/>
</dbReference>
<comment type="caution">
    <text evidence="2">The sequence shown here is derived from an EMBL/GenBank/DDBJ whole genome shotgun (WGS) entry which is preliminary data.</text>
</comment>
<dbReference type="PATRIC" id="fig|1293597.4.peg.278"/>
<name>K0NRM7_9LACO</name>
<dbReference type="Proteomes" id="UP000051074">
    <property type="component" value="Unassembled WGS sequence"/>
</dbReference>
<accession>K0NRM7</accession>
<evidence type="ECO:0000256" key="1">
    <source>
        <dbReference type="SAM" id="SignalP"/>
    </source>
</evidence>
<feature type="signal peptide" evidence="1">
    <location>
        <begin position="1"/>
        <end position="21"/>
    </location>
</feature>
<sequence length="161" mass="17486">MKFKKIVACILAFLAFGTVFTDTTVSVAQAAEDTSLNQQSNNDTQVFQIPTNGINVVSDGSLNESKLAVGKSAKFVIKKVLKNKNLLIKAVDKIAGRSAAVKVGHFLNIITPTFRKLLKWESLPFATVESQVARALISSGVKSSTARTLAFWIRQALEFVV</sequence>
<reference evidence="2 3" key="1">
    <citation type="journal article" date="2015" name="Genome Announc.">
        <title>Expanding the biotechnology potential of lactobacilli through comparative genomics of 213 strains and associated genera.</title>
        <authorList>
            <person name="Sun Z."/>
            <person name="Harris H.M."/>
            <person name="McCann A."/>
            <person name="Guo C."/>
            <person name="Argimon S."/>
            <person name="Zhang W."/>
            <person name="Yang X."/>
            <person name="Jeffery I.B."/>
            <person name="Cooney J.C."/>
            <person name="Kagawa T.F."/>
            <person name="Liu W."/>
            <person name="Song Y."/>
            <person name="Salvetti E."/>
            <person name="Wrobel A."/>
            <person name="Rasinkangas P."/>
            <person name="Parkhill J."/>
            <person name="Rea M.C."/>
            <person name="O'Sullivan O."/>
            <person name="Ritari J."/>
            <person name="Douillard F.P."/>
            <person name="Paul Ross R."/>
            <person name="Yang R."/>
            <person name="Briner A.E."/>
            <person name="Felis G.E."/>
            <person name="de Vos W.M."/>
            <person name="Barrangou R."/>
            <person name="Klaenhammer T.R."/>
            <person name="Caufield P.W."/>
            <person name="Cui Y."/>
            <person name="Zhang H."/>
            <person name="O'Toole P.W."/>
        </authorList>
    </citation>
    <scope>NUCLEOTIDE SEQUENCE [LARGE SCALE GENOMIC DNA]</scope>
    <source>
        <strain evidence="2 3">DSM 19284</strain>
    </source>
</reference>
<dbReference type="STRING" id="1293597.FC20_GL000254"/>
<keyword evidence="3" id="KW-1185">Reference proteome</keyword>
<keyword evidence="1" id="KW-0732">Signal</keyword>
<protein>
    <submittedName>
        <fullName evidence="2">Uncharacterized protein</fullName>
    </submittedName>
</protein>
<dbReference type="AlphaFoldDB" id="K0NRM7"/>
<gene>
    <name evidence="2" type="ORF">FC20_GL000254</name>
</gene>